<organism evidence="1 2">
    <name type="scientific">Nematostella vectensis</name>
    <name type="common">Starlet sea anemone</name>
    <dbReference type="NCBI Taxonomy" id="45351"/>
    <lineage>
        <taxon>Eukaryota</taxon>
        <taxon>Metazoa</taxon>
        <taxon>Cnidaria</taxon>
        <taxon>Anthozoa</taxon>
        <taxon>Hexacorallia</taxon>
        <taxon>Actiniaria</taxon>
        <taxon>Edwardsiidae</taxon>
        <taxon>Nematostella</taxon>
    </lineage>
</organism>
<keyword evidence="2" id="KW-1185">Reference proteome</keyword>
<proteinExistence type="predicted"/>
<sequence length="115" mass="13698">MEDDECQGKQQYFAEQDADLFEEELYGDLSVDLNQEMTYPELKKLYDENKKQLRDVMLENKTLREQNIILKKNISSLYLTAREEIQRKDAQISALHEKEVKMRKTLYAKKTSQDT</sequence>
<evidence type="ECO:0000313" key="1">
    <source>
        <dbReference type="EMBL" id="EDO33507.1"/>
    </source>
</evidence>
<dbReference type="HOGENOM" id="CLU_2111738_0_0_1"/>
<dbReference type="PANTHER" id="PTHR15489:SF2">
    <property type="entry name" value="CASP8-ASSOCIATED PROTEIN 2"/>
    <property type="match status" value="1"/>
</dbReference>
<protein>
    <submittedName>
        <fullName evidence="1">Uncharacterized protein</fullName>
    </submittedName>
</protein>
<dbReference type="InterPro" id="IPR039674">
    <property type="entry name" value="FLASH"/>
</dbReference>
<dbReference type="PhylomeDB" id="A7SS09"/>
<evidence type="ECO:0000313" key="2">
    <source>
        <dbReference type="Proteomes" id="UP000001593"/>
    </source>
</evidence>
<dbReference type="OrthoDB" id="1938039at2759"/>
<dbReference type="PANTHER" id="PTHR15489">
    <property type="entry name" value="CASPASE 8 ASSOCIATED PROTEIN 2"/>
    <property type="match status" value="1"/>
</dbReference>
<accession>A7SS09</accession>
<dbReference type="GO" id="GO:0097190">
    <property type="term" value="P:apoptotic signaling pathway"/>
    <property type="evidence" value="ECO:0007669"/>
    <property type="project" value="InterPro"/>
</dbReference>
<reference evidence="1 2" key="1">
    <citation type="journal article" date="2007" name="Science">
        <title>Sea anemone genome reveals ancestral eumetazoan gene repertoire and genomic organization.</title>
        <authorList>
            <person name="Putnam N.H."/>
            <person name="Srivastava M."/>
            <person name="Hellsten U."/>
            <person name="Dirks B."/>
            <person name="Chapman J."/>
            <person name="Salamov A."/>
            <person name="Terry A."/>
            <person name="Shapiro H."/>
            <person name="Lindquist E."/>
            <person name="Kapitonov V.V."/>
            <person name="Jurka J."/>
            <person name="Genikhovich G."/>
            <person name="Grigoriev I.V."/>
            <person name="Lucas S.M."/>
            <person name="Steele R.E."/>
            <person name="Finnerty J.R."/>
            <person name="Technau U."/>
            <person name="Martindale M.Q."/>
            <person name="Rokhsar D.S."/>
        </authorList>
    </citation>
    <scope>NUCLEOTIDE SEQUENCE [LARGE SCALE GENOMIC DNA]</scope>
    <source>
        <strain evidence="2">CH2 X CH6</strain>
    </source>
</reference>
<dbReference type="EMBL" id="DS469770">
    <property type="protein sequence ID" value="EDO33507.1"/>
    <property type="molecule type" value="Genomic_DNA"/>
</dbReference>
<gene>
    <name evidence="1" type="ORF">NEMVEDRAFT_v1g247037</name>
</gene>
<dbReference type="InParanoid" id="A7SS09"/>
<dbReference type="AlphaFoldDB" id="A7SS09"/>
<name>A7SS09_NEMVE</name>
<dbReference type="Proteomes" id="UP000001593">
    <property type="component" value="Unassembled WGS sequence"/>
</dbReference>
<dbReference type="KEGG" id="nve:5504724"/>